<dbReference type="EMBL" id="JACXIY010000028">
    <property type="protein sequence ID" value="MBD2871221.1"/>
    <property type="molecule type" value="Genomic_DNA"/>
</dbReference>
<organism evidence="1 2">
    <name type="scientific">Paenibacillus arenilitoris</name>
    <dbReference type="NCBI Taxonomy" id="2772299"/>
    <lineage>
        <taxon>Bacteria</taxon>
        <taxon>Bacillati</taxon>
        <taxon>Bacillota</taxon>
        <taxon>Bacilli</taxon>
        <taxon>Bacillales</taxon>
        <taxon>Paenibacillaceae</taxon>
        <taxon>Paenibacillus</taxon>
    </lineage>
</organism>
<dbReference type="Proteomes" id="UP000632125">
    <property type="component" value="Unassembled WGS sequence"/>
</dbReference>
<reference evidence="1" key="1">
    <citation type="submission" date="2020-09" db="EMBL/GenBank/DDBJ databases">
        <title>A novel bacterium of genus Paenibacillus, isolated from South China Sea.</title>
        <authorList>
            <person name="Huang H."/>
            <person name="Mo K."/>
            <person name="Hu Y."/>
        </authorList>
    </citation>
    <scope>NUCLEOTIDE SEQUENCE</scope>
    <source>
        <strain evidence="1">IB182493</strain>
    </source>
</reference>
<protein>
    <submittedName>
        <fullName evidence="1">Uncharacterized protein</fullName>
    </submittedName>
</protein>
<comment type="caution">
    <text evidence="1">The sequence shown here is derived from an EMBL/GenBank/DDBJ whole genome shotgun (WGS) entry which is preliminary data.</text>
</comment>
<evidence type="ECO:0000313" key="1">
    <source>
        <dbReference type="EMBL" id="MBD2871221.1"/>
    </source>
</evidence>
<accession>A0A927CS51</accession>
<dbReference type="AlphaFoldDB" id="A0A927CS51"/>
<sequence>MINDLSIGSGKIVFNNFPENVEFNTPEAYEELKEDLIQIVYSNRFLIDVGWYPSFQENGQFTLFLIENNDWEKPVFKKRTRSIKVVREIIEEYAAYIDSQLK</sequence>
<dbReference type="RefSeq" id="WP_190864820.1">
    <property type="nucleotide sequence ID" value="NZ_JACXIY010000028.1"/>
</dbReference>
<name>A0A927CS51_9BACL</name>
<gene>
    <name evidence="1" type="ORF">IDH41_21780</name>
</gene>
<keyword evidence="2" id="KW-1185">Reference proteome</keyword>
<evidence type="ECO:0000313" key="2">
    <source>
        <dbReference type="Proteomes" id="UP000632125"/>
    </source>
</evidence>
<proteinExistence type="predicted"/>